<evidence type="ECO:0000259" key="1">
    <source>
        <dbReference type="Pfam" id="PF09791"/>
    </source>
</evidence>
<feature type="domain" description="Oxidoreductase-like" evidence="1">
    <location>
        <begin position="29"/>
        <end position="64"/>
    </location>
</feature>
<keyword evidence="3" id="KW-1185">Reference proteome</keyword>
<evidence type="ECO:0000313" key="3">
    <source>
        <dbReference type="Proteomes" id="UP001303046"/>
    </source>
</evidence>
<comment type="caution">
    <text evidence="2">The sequence shown here is derived from an EMBL/GenBank/DDBJ whole genome shotgun (WGS) entry which is preliminary data.</text>
</comment>
<proteinExistence type="predicted"/>
<gene>
    <name evidence="2" type="primary">Necator_chrII.g8250</name>
    <name evidence="2" type="ORF">RB195_020456</name>
</gene>
<accession>A0ABR1CIW6</accession>
<organism evidence="2 3">
    <name type="scientific">Necator americanus</name>
    <name type="common">Human hookworm</name>
    <dbReference type="NCBI Taxonomy" id="51031"/>
    <lineage>
        <taxon>Eukaryota</taxon>
        <taxon>Metazoa</taxon>
        <taxon>Ecdysozoa</taxon>
        <taxon>Nematoda</taxon>
        <taxon>Chromadorea</taxon>
        <taxon>Rhabditida</taxon>
        <taxon>Rhabditina</taxon>
        <taxon>Rhabditomorpha</taxon>
        <taxon>Strongyloidea</taxon>
        <taxon>Ancylostomatidae</taxon>
        <taxon>Bunostominae</taxon>
        <taxon>Necator</taxon>
    </lineage>
</organism>
<protein>
    <recommendedName>
        <fullName evidence="1">Oxidoreductase-like domain-containing protein</fullName>
    </recommendedName>
</protein>
<dbReference type="EMBL" id="JAVFWL010000002">
    <property type="protein sequence ID" value="KAK6738352.1"/>
    <property type="molecule type" value="Genomic_DNA"/>
</dbReference>
<reference evidence="2 3" key="1">
    <citation type="submission" date="2023-08" db="EMBL/GenBank/DDBJ databases">
        <title>A Necator americanus chromosomal reference genome.</title>
        <authorList>
            <person name="Ilik V."/>
            <person name="Petrzelkova K.J."/>
            <person name="Pardy F."/>
            <person name="Fuh T."/>
            <person name="Niatou-Singa F.S."/>
            <person name="Gouil Q."/>
            <person name="Baker L."/>
            <person name="Ritchie M.E."/>
            <person name="Jex A.R."/>
            <person name="Gazzola D."/>
            <person name="Li H."/>
            <person name="Toshio Fujiwara R."/>
            <person name="Zhan B."/>
            <person name="Aroian R.V."/>
            <person name="Pafco B."/>
            <person name="Schwarz E.M."/>
        </authorList>
    </citation>
    <scope>NUCLEOTIDE SEQUENCE [LARGE SCALE GENOMIC DNA]</scope>
    <source>
        <strain evidence="2 3">Aroian</strain>
        <tissue evidence="2">Whole animal</tissue>
    </source>
</reference>
<name>A0ABR1CIW6_NECAM</name>
<evidence type="ECO:0000313" key="2">
    <source>
        <dbReference type="EMBL" id="KAK6738352.1"/>
    </source>
</evidence>
<dbReference type="Gene3D" id="2.40.30.10">
    <property type="entry name" value="Translation factors"/>
    <property type="match status" value="1"/>
</dbReference>
<dbReference type="Proteomes" id="UP001303046">
    <property type="component" value="Unassembled WGS sequence"/>
</dbReference>
<dbReference type="InterPro" id="IPR019180">
    <property type="entry name" value="Oxidoreductase-like_N"/>
</dbReference>
<dbReference type="Pfam" id="PF09791">
    <property type="entry name" value="Oxidored-like"/>
    <property type="match status" value="1"/>
</dbReference>
<sequence>MRCSTPDELVRMVRLYKIENKEETKEWEEEPEEPLPQDCCGQSCRPCVFDMHHDDVVRWAKECAKQIPHQSSSSLYSHFYPDNRNFEKGSADDMFSRDEYRKFQLLDIASLSPDTNLYTFAISQGMPNLPVGSHLRTRYMQHGYIGNSLYLTNPDHKILGRIQGI</sequence>